<evidence type="ECO:0000313" key="2">
    <source>
        <dbReference type="Proteomes" id="UP000822688"/>
    </source>
</evidence>
<keyword evidence="2" id="KW-1185">Reference proteome</keyword>
<organism evidence="1 2">
    <name type="scientific">Ceratodon purpureus</name>
    <name type="common">Fire moss</name>
    <name type="synonym">Dicranum purpureum</name>
    <dbReference type="NCBI Taxonomy" id="3225"/>
    <lineage>
        <taxon>Eukaryota</taxon>
        <taxon>Viridiplantae</taxon>
        <taxon>Streptophyta</taxon>
        <taxon>Embryophyta</taxon>
        <taxon>Bryophyta</taxon>
        <taxon>Bryophytina</taxon>
        <taxon>Bryopsida</taxon>
        <taxon>Dicranidae</taxon>
        <taxon>Pseudoditrichales</taxon>
        <taxon>Ditrichaceae</taxon>
        <taxon>Ceratodon</taxon>
    </lineage>
</organism>
<gene>
    <name evidence="1" type="ORF">KC19_12G055400</name>
</gene>
<comment type="caution">
    <text evidence="1">The sequence shown here is derived from an EMBL/GenBank/DDBJ whole genome shotgun (WGS) entry which is preliminary data.</text>
</comment>
<dbReference type="Proteomes" id="UP000822688">
    <property type="component" value="Chromosome 12"/>
</dbReference>
<dbReference type="EMBL" id="CM026433">
    <property type="protein sequence ID" value="KAG0554005.1"/>
    <property type="molecule type" value="Genomic_DNA"/>
</dbReference>
<proteinExistence type="predicted"/>
<protein>
    <submittedName>
        <fullName evidence="1">Uncharacterized protein</fullName>
    </submittedName>
</protein>
<sequence length="56" mass="6645">MERNATHWVGVSELICIRRYVSFWGMVTLSGMKGWCRFSEVYPQARKDKRSSRFSI</sequence>
<name>A0A8T0G534_CERPU</name>
<reference evidence="1" key="1">
    <citation type="submission" date="2020-06" db="EMBL/GenBank/DDBJ databases">
        <title>WGS assembly of Ceratodon purpureus strain R40.</title>
        <authorList>
            <person name="Carey S.B."/>
            <person name="Jenkins J."/>
            <person name="Shu S."/>
            <person name="Lovell J.T."/>
            <person name="Sreedasyam A."/>
            <person name="Maumus F."/>
            <person name="Tiley G.P."/>
            <person name="Fernandez-Pozo N."/>
            <person name="Barry K."/>
            <person name="Chen C."/>
            <person name="Wang M."/>
            <person name="Lipzen A."/>
            <person name="Daum C."/>
            <person name="Saski C.A."/>
            <person name="Payton A.C."/>
            <person name="Mcbreen J.C."/>
            <person name="Conrad R.E."/>
            <person name="Kollar L.M."/>
            <person name="Olsson S."/>
            <person name="Huttunen S."/>
            <person name="Landis J.B."/>
            <person name="Wickett N.J."/>
            <person name="Johnson M.G."/>
            <person name="Rensing S.A."/>
            <person name="Grimwood J."/>
            <person name="Schmutz J."/>
            <person name="Mcdaniel S.F."/>
        </authorList>
    </citation>
    <scope>NUCLEOTIDE SEQUENCE</scope>
    <source>
        <strain evidence="1">R40</strain>
    </source>
</reference>
<evidence type="ECO:0000313" key="1">
    <source>
        <dbReference type="EMBL" id="KAG0554005.1"/>
    </source>
</evidence>
<accession>A0A8T0G534</accession>
<dbReference type="AlphaFoldDB" id="A0A8T0G534"/>